<organism evidence="1 2">
    <name type="scientific">Blastococcus jejuensis</name>
    <dbReference type="NCBI Taxonomy" id="351224"/>
    <lineage>
        <taxon>Bacteria</taxon>
        <taxon>Bacillati</taxon>
        <taxon>Actinomycetota</taxon>
        <taxon>Actinomycetes</taxon>
        <taxon>Geodermatophilales</taxon>
        <taxon>Geodermatophilaceae</taxon>
        <taxon>Blastococcus</taxon>
    </lineage>
</organism>
<gene>
    <name evidence="1" type="ORF">GCM10010531_23450</name>
</gene>
<comment type="caution">
    <text evidence="1">The sequence shown here is derived from an EMBL/GenBank/DDBJ whole genome shotgun (WGS) entry which is preliminary data.</text>
</comment>
<dbReference type="EMBL" id="BAAAVV010000005">
    <property type="protein sequence ID" value="GAA3169689.1"/>
    <property type="molecule type" value="Genomic_DNA"/>
</dbReference>
<proteinExistence type="predicted"/>
<dbReference type="RefSeq" id="WP_344689056.1">
    <property type="nucleotide sequence ID" value="NZ_BAAAVV010000005.1"/>
</dbReference>
<keyword evidence="2" id="KW-1185">Reference proteome</keyword>
<sequence length="101" mass="11526">MTEPILNLARVAEFTDADGTIWRRRGVTHVDEKRLRKLMRDPAVRVLHDYLGHATEVPSGEREAFLASAQDLMAKYPNSDFVGSEFKNDASEHLLVIHEYC</sequence>
<evidence type="ECO:0000313" key="2">
    <source>
        <dbReference type="Proteomes" id="UP001499924"/>
    </source>
</evidence>
<protein>
    <submittedName>
        <fullName evidence="1">Uncharacterized protein</fullName>
    </submittedName>
</protein>
<reference evidence="2" key="1">
    <citation type="journal article" date="2019" name="Int. J. Syst. Evol. Microbiol.">
        <title>The Global Catalogue of Microorganisms (GCM) 10K type strain sequencing project: providing services to taxonomists for standard genome sequencing and annotation.</title>
        <authorList>
            <consortium name="The Broad Institute Genomics Platform"/>
            <consortium name="The Broad Institute Genome Sequencing Center for Infectious Disease"/>
            <person name="Wu L."/>
            <person name="Ma J."/>
        </authorList>
    </citation>
    <scope>NUCLEOTIDE SEQUENCE [LARGE SCALE GENOMIC DNA]</scope>
    <source>
        <strain evidence="2">JCM 15614</strain>
    </source>
</reference>
<accession>A0ABP6P6G4</accession>
<name>A0ABP6P6G4_9ACTN</name>
<evidence type="ECO:0000313" key="1">
    <source>
        <dbReference type="EMBL" id="GAA3169689.1"/>
    </source>
</evidence>
<dbReference type="Proteomes" id="UP001499924">
    <property type="component" value="Unassembled WGS sequence"/>
</dbReference>